<comment type="caution">
    <text evidence="1">The sequence shown here is derived from an EMBL/GenBank/DDBJ whole genome shotgun (WGS) entry which is preliminary data.</text>
</comment>
<evidence type="ECO:0000313" key="2">
    <source>
        <dbReference type="Proteomes" id="UP000276133"/>
    </source>
</evidence>
<dbReference type="Proteomes" id="UP000276133">
    <property type="component" value="Unassembled WGS sequence"/>
</dbReference>
<keyword evidence="2" id="KW-1185">Reference proteome</keyword>
<accession>A0A3M7Q9H5</accession>
<gene>
    <name evidence="1" type="ORF">BpHYR1_035272</name>
</gene>
<name>A0A3M7Q9H5_BRAPC</name>
<evidence type="ECO:0000313" key="1">
    <source>
        <dbReference type="EMBL" id="RNA08107.1"/>
    </source>
</evidence>
<reference evidence="1 2" key="1">
    <citation type="journal article" date="2018" name="Sci. Rep.">
        <title>Genomic signatures of local adaptation to the degree of environmental predictability in rotifers.</title>
        <authorList>
            <person name="Franch-Gras L."/>
            <person name="Hahn C."/>
            <person name="Garcia-Roger E.M."/>
            <person name="Carmona M.J."/>
            <person name="Serra M."/>
            <person name="Gomez A."/>
        </authorList>
    </citation>
    <scope>NUCLEOTIDE SEQUENCE [LARGE SCALE GENOMIC DNA]</scope>
    <source>
        <strain evidence="1">HYR1</strain>
    </source>
</reference>
<dbReference type="AlphaFoldDB" id="A0A3M7Q9H5"/>
<protein>
    <submittedName>
        <fullName evidence="1">Uncharacterized protein</fullName>
    </submittedName>
</protein>
<sequence length="65" mass="7167">MDKSLSFYNFQCPHKPGLAASVWEQDLVIISVRGLSFNSSGSDVLSSYKTKSSLIFLASALFTIY</sequence>
<dbReference type="EMBL" id="REGN01006855">
    <property type="protein sequence ID" value="RNA08107.1"/>
    <property type="molecule type" value="Genomic_DNA"/>
</dbReference>
<proteinExistence type="predicted"/>
<organism evidence="1 2">
    <name type="scientific">Brachionus plicatilis</name>
    <name type="common">Marine rotifer</name>
    <name type="synonym">Brachionus muelleri</name>
    <dbReference type="NCBI Taxonomy" id="10195"/>
    <lineage>
        <taxon>Eukaryota</taxon>
        <taxon>Metazoa</taxon>
        <taxon>Spiralia</taxon>
        <taxon>Gnathifera</taxon>
        <taxon>Rotifera</taxon>
        <taxon>Eurotatoria</taxon>
        <taxon>Monogononta</taxon>
        <taxon>Pseudotrocha</taxon>
        <taxon>Ploima</taxon>
        <taxon>Brachionidae</taxon>
        <taxon>Brachionus</taxon>
    </lineage>
</organism>